<organism evidence="1 2">
    <name type="scientific">Nicotiana attenuata</name>
    <name type="common">Coyote tobacco</name>
    <dbReference type="NCBI Taxonomy" id="49451"/>
    <lineage>
        <taxon>Eukaryota</taxon>
        <taxon>Viridiplantae</taxon>
        <taxon>Streptophyta</taxon>
        <taxon>Embryophyta</taxon>
        <taxon>Tracheophyta</taxon>
        <taxon>Spermatophyta</taxon>
        <taxon>Magnoliopsida</taxon>
        <taxon>eudicotyledons</taxon>
        <taxon>Gunneridae</taxon>
        <taxon>Pentapetalae</taxon>
        <taxon>asterids</taxon>
        <taxon>lamiids</taxon>
        <taxon>Solanales</taxon>
        <taxon>Solanaceae</taxon>
        <taxon>Nicotianoideae</taxon>
        <taxon>Nicotianeae</taxon>
        <taxon>Nicotiana</taxon>
    </lineage>
</organism>
<sequence>MEKILFWYFQANEAQMCVMIRQKRNQQCHGCKTPVACVREDSKLSTEAIPGCHAKIRVGSTQCPNRLAETSSLPLYVPTINSVNEHRGKTEMSVCNNNNKKPV</sequence>
<comment type="caution">
    <text evidence="1">The sequence shown here is derived from an EMBL/GenBank/DDBJ whole genome shotgun (WGS) entry which is preliminary data.</text>
</comment>
<dbReference type="Gramene" id="OIS97195">
    <property type="protein sequence ID" value="OIS97195"/>
    <property type="gene ID" value="A4A49_37807"/>
</dbReference>
<accession>A0A1J6HY24</accession>
<reference evidence="1" key="1">
    <citation type="submission" date="2016-11" db="EMBL/GenBank/DDBJ databases">
        <title>The genome of Nicotiana attenuata.</title>
        <authorList>
            <person name="Xu S."/>
            <person name="Brockmoeller T."/>
            <person name="Gaquerel E."/>
            <person name="Navarro A."/>
            <person name="Kuhl H."/>
            <person name="Gase K."/>
            <person name="Ling Z."/>
            <person name="Zhou W."/>
            <person name="Kreitzer C."/>
            <person name="Stanke M."/>
            <person name="Tang H."/>
            <person name="Lyons E."/>
            <person name="Pandey P."/>
            <person name="Pandey S.P."/>
            <person name="Timmermann B."/>
            <person name="Baldwin I.T."/>
        </authorList>
    </citation>
    <scope>NUCLEOTIDE SEQUENCE [LARGE SCALE GENOMIC DNA]</scope>
    <source>
        <strain evidence="1">UT</strain>
    </source>
</reference>
<keyword evidence="2" id="KW-1185">Reference proteome</keyword>
<evidence type="ECO:0000313" key="2">
    <source>
        <dbReference type="Proteomes" id="UP000187609"/>
    </source>
</evidence>
<dbReference type="EMBL" id="MJEQ01037193">
    <property type="protein sequence ID" value="OIS97195.1"/>
    <property type="molecule type" value="Genomic_DNA"/>
</dbReference>
<name>A0A1J6HY24_NICAT</name>
<dbReference type="Proteomes" id="UP000187609">
    <property type="component" value="Unassembled WGS sequence"/>
</dbReference>
<dbReference type="AlphaFoldDB" id="A0A1J6HY24"/>
<gene>
    <name evidence="1" type="ORF">A4A49_37807</name>
</gene>
<protein>
    <submittedName>
        <fullName evidence="1">Uncharacterized protein</fullName>
    </submittedName>
</protein>
<evidence type="ECO:0000313" key="1">
    <source>
        <dbReference type="EMBL" id="OIS97195.1"/>
    </source>
</evidence>
<proteinExistence type="predicted"/>